<dbReference type="SUPFAM" id="SSF74650">
    <property type="entry name" value="Galactose mutarotase-like"/>
    <property type="match status" value="1"/>
</dbReference>
<accession>A0ABY3MX99</accession>
<dbReference type="InterPro" id="IPR048395">
    <property type="entry name" value="Glyco_hydro_31_C"/>
</dbReference>
<evidence type="ECO:0000313" key="7">
    <source>
        <dbReference type="EMBL" id="TYK65852.1"/>
    </source>
</evidence>
<feature type="domain" description="Glycoside hydrolase family 31 N-terminal" evidence="4">
    <location>
        <begin position="61"/>
        <end position="263"/>
    </location>
</feature>
<dbReference type="InterPro" id="IPR013780">
    <property type="entry name" value="Glyco_hydro_b"/>
</dbReference>
<dbReference type="SUPFAM" id="SSF51445">
    <property type="entry name" value="(Trans)glycosidases"/>
    <property type="match status" value="1"/>
</dbReference>
<evidence type="ECO:0000256" key="2">
    <source>
        <dbReference type="RuleBase" id="RU361185"/>
    </source>
</evidence>
<feature type="domain" description="Glycosyl hydrolase family 31 C-terminal" evidence="6">
    <location>
        <begin position="639"/>
        <end position="748"/>
    </location>
</feature>
<protein>
    <submittedName>
        <fullName evidence="7">DUF5110 domain-containing protein</fullName>
    </submittedName>
</protein>
<name>A0ABY3MX99_9GAMM</name>
<dbReference type="Pfam" id="PF21365">
    <property type="entry name" value="Glyco_hydro_31_3rd"/>
    <property type="match status" value="1"/>
</dbReference>
<comment type="caution">
    <text evidence="7">The sequence shown here is derived from an EMBL/GenBank/DDBJ whole genome shotgun (WGS) entry which is preliminary data.</text>
</comment>
<dbReference type="Gene3D" id="2.60.40.1180">
    <property type="entry name" value="Golgi alpha-mannosidase II"/>
    <property type="match status" value="2"/>
</dbReference>
<sequence length="910" mass="102844">MHRLTLKYFNANNLTSLLTCLFTCLFTYFAILTPAFATDANYLNHKIKSNSLVINTSQAKVTLKAYGDGAIATHYQRHDDVFPASQLPSFAIKENAQTNDFIIQENAKQLILTLNKLSAVITKAPFSISYYQEDENNKKQLLIAEEQGFFSGSVSETTEVETVEENKDDTTEATADSVKTVSEVTEILPVQGFRFQLTDTEKLLGGGERVLGMDRRGHSFPLYNRAHYGYTTESNQMNFSIPAVMSSNKYIVLFDNSAKGYMDLAKKDDNILEFSAVAGRMAYIVFAADTYPELMKNYVAVTGTQPLPPRWSLGNYASRFGYRNESEVIETVNKFIDLDFPLDAIVLDLYWFGKDIQGHMGNLDWDKEAFPTPVKMIREIKAKGVKTILITEPFILSTSKKWNDAVEHEALAKDKNGKAKQFDFYFGNTGLVDVFNDKGQQWFTDIYQTLYQQGVGGWWGDLGEPEVHPSDTLHTLSDGSVVNADAIHNVYGHQWAKMVFDNQLKISPDERPFILMRSGFSGSQRYGMIPWTGDVSRSWGGLKPQVELSLQMGILGMAYTHSDLGGFAGGESFDQEMYIRWLQYGVFQPIYRPHGQDNIAPEAVFHDKKTQDILREYIKLRYKLLPYNYTLAYQNSTTGMPLMRPIFFEQIFDSSLKTNKAKTTSVTNKKDLNVFDNASSYFWGDAFLVTPVVSPDVKSVAVNLPAGVWFDYFTDENTPAKKYQGQQTVNLPTSLEKLPVLVRAGSFIPMVDAIQSTQDYDASKLTLHYYADSSVTSAEYEMYEDDGETYQAIEKGLFELLQFSAQQKKQLTINLKHTGNGYKGMPTERAMTVVIHNVTKAPSKVSLNNAEIRNVNHVQAAQTDNQKAQKIKNNHTESDEFTESVVWQENNNTLTITFIWQHKPLTLTVK</sequence>
<evidence type="ECO:0000259" key="6">
    <source>
        <dbReference type="Pfam" id="PF21365"/>
    </source>
</evidence>
<dbReference type="Pfam" id="PF17137">
    <property type="entry name" value="DUF5110"/>
    <property type="match status" value="1"/>
</dbReference>
<gene>
    <name evidence="7" type="ORF">CWS31_007830</name>
</gene>
<dbReference type="Pfam" id="PF13802">
    <property type="entry name" value="Gal_mutarotas_2"/>
    <property type="match status" value="1"/>
</dbReference>
<dbReference type="Gene3D" id="3.20.20.80">
    <property type="entry name" value="Glycosidases"/>
    <property type="match status" value="1"/>
</dbReference>
<feature type="domain" description="Glycoside hydrolase family 31 TIM barrel" evidence="3">
    <location>
        <begin position="306"/>
        <end position="631"/>
    </location>
</feature>
<evidence type="ECO:0000256" key="1">
    <source>
        <dbReference type="ARBA" id="ARBA00007806"/>
    </source>
</evidence>
<keyword evidence="8" id="KW-1185">Reference proteome</keyword>
<keyword evidence="2" id="KW-0326">Glycosidase</keyword>
<dbReference type="PANTHER" id="PTHR22762">
    <property type="entry name" value="ALPHA-GLUCOSIDASE"/>
    <property type="match status" value="1"/>
</dbReference>
<dbReference type="EMBL" id="PJAI02000007">
    <property type="protein sequence ID" value="TYK65852.1"/>
    <property type="molecule type" value="Genomic_DNA"/>
</dbReference>
<proteinExistence type="inferred from homology"/>
<dbReference type="Gene3D" id="2.60.40.1760">
    <property type="entry name" value="glycosyl hydrolase (family 31)"/>
    <property type="match status" value="1"/>
</dbReference>
<evidence type="ECO:0000259" key="4">
    <source>
        <dbReference type="Pfam" id="PF13802"/>
    </source>
</evidence>
<dbReference type="CDD" id="cd06598">
    <property type="entry name" value="GH31_transferase_CtsZ"/>
    <property type="match status" value="1"/>
</dbReference>
<reference evidence="7 8" key="1">
    <citation type="submission" date="2019-08" db="EMBL/GenBank/DDBJ databases">
        <title>Microbe sample from Colwellia echini.</title>
        <authorList>
            <person name="Christiansen L."/>
            <person name="Pathiraja D."/>
            <person name="Schultz-Johansen M."/>
            <person name="Choi I.-G."/>
            <person name="Stougaard P."/>
        </authorList>
    </citation>
    <scope>NUCLEOTIDE SEQUENCE [LARGE SCALE GENOMIC DNA]</scope>
    <source>
        <strain evidence="7 8">A3</strain>
    </source>
</reference>
<dbReference type="PANTHER" id="PTHR22762:SF120">
    <property type="entry name" value="HETEROGLYCAN GLUCOSIDASE 1"/>
    <property type="match status" value="1"/>
</dbReference>
<dbReference type="Pfam" id="PF01055">
    <property type="entry name" value="Glyco_hydro_31_2nd"/>
    <property type="match status" value="1"/>
</dbReference>
<evidence type="ECO:0000259" key="3">
    <source>
        <dbReference type="Pfam" id="PF01055"/>
    </source>
</evidence>
<dbReference type="InterPro" id="IPR025887">
    <property type="entry name" value="Glyco_hydro_31_N_dom"/>
</dbReference>
<evidence type="ECO:0000313" key="8">
    <source>
        <dbReference type="Proteomes" id="UP000815846"/>
    </source>
</evidence>
<dbReference type="InterPro" id="IPR011013">
    <property type="entry name" value="Gal_mutarotase_sf_dom"/>
</dbReference>
<dbReference type="SUPFAM" id="SSF51011">
    <property type="entry name" value="Glycosyl hydrolase domain"/>
    <property type="match status" value="1"/>
</dbReference>
<dbReference type="InterPro" id="IPR033403">
    <property type="entry name" value="DUF5110"/>
</dbReference>
<dbReference type="Proteomes" id="UP000815846">
    <property type="component" value="Unassembled WGS sequence"/>
</dbReference>
<dbReference type="RefSeq" id="WP_101342814.1">
    <property type="nucleotide sequence ID" value="NZ_PJAI02000007.1"/>
</dbReference>
<comment type="similarity">
    <text evidence="1 2">Belongs to the glycosyl hydrolase 31 family.</text>
</comment>
<dbReference type="InterPro" id="IPR017853">
    <property type="entry name" value="GH"/>
</dbReference>
<dbReference type="CDD" id="cd14752">
    <property type="entry name" value="GH31_N"/>
    <property type="match status" value="1"/>
</dbReference>
<feature type="domain" description="DUF5110" evidence="5">
    <location>
        <begin position="764"/>
        <end position="837"/>
    </location>
</feature>
<keyword evidence="2" id="KW-0378">Hydrolase</keyword>
<organism evidence="7 8">
    <name type="scientific">Colwellia echini</name>
    <dbReference type="NCBI Taxonomy" id="1982103"/>
    <lineage>
        <taxon>Bacteria</taxon>
        <taxon>Pseudomonadati</taxon>
        <taxon>Pseudomonadota</taxon>
        <taxon>Gammaproteobacteria</taxon>
        <taxon>Alteromonadales</taxon>
        <taxon>Colwelliaceae</taxon>
        <taxon>Colwellia</taxon>
    </lineage>
</organism>
<dbReference type="InterPro" id="IPR000322">
    <property type="entry name" value="Glyco_hydro_31_TIM"/>
</dbReference>
<evidence type="ECO:0000259" key="5">
    <source>
        <dbReference type="Pfam" id="PF17137"/>
    </source>
</evidence>